<name>A0ABW1VKJ3_9MICO</name>
<protein>
    <submittedName>
        <fullName evidence="1">Uncharacterized protein</fullName>
    </submittedName>
</protein>
<keyword evidence="2" id="KW-1185">Reference proteome</keyword>
<evidence type="ECO:0000313" key="1">
    <source>
        <dbReference type="EMBL" id="MFC6357442.1"/>
    </source>
</evidence>
<dbReference type="EMBL" id="JBHSTP010000004">
    <property type="protein sequence ID" value="MFC6357442.1"/>
    <property type="molecule type" value="Genomic_DNA"/>
</dbReference>
<evidence type="ECO:0000313" key="2">
    <source>
        <dbReference type="Proteomes" id="UP001596306"/>
    </source>
</evidence>
<dbReference type="Proteomes" id="UP001596306">
    <property type="component" value="Unassembled WGS sequence"/>
</dbReference>
<accession>A0ABW1VKJ3</accession>
<dbReference type="RefSeq" id="WP_386733260.1">
    <property type="nucleotide sequence ID" value="NZ_JBHSTP010000004.1"/>
</dbReference>
<sequence>MSSLKPWVQHSMQCSAASEVCVKHGPGHAMSPVQLLASGATPSKWRDAIVASAASDGWIALDLVDSDERVWVWNHEDLGEALVFGEPVALHAVYSTLALGAERISVVVATTP</sequence>
<reference evidence="2" key="1">
    <citation type="journal article" date="2019" name="Int. J. Syst. Evol. Microbiol.">
        <title>The Global Catalogue of Microorganisms (GCM) 10K type strain sequencing project: providing services to taxonomists for standard genome sequencing and annotation.</title>
        <authorList>
            <consortium name="The Broad Institute Genomics Platform"/>
            <consortium name="The Broad Institute Genome Sequencing Center for Infectious Disease"/>
            <person name="Wu L."/>
            <person name="Ma J."/>
        </authorList>
    </citation>
    <scope>NUCLEOTIDE SEQUENCE [LARGE SCALE GENOMIC DNA]</scope>
    <source>
        <strain evidence="2">CCUG 43304</strain>
    </source>
</reference>
<comment type="caution">
    <text evidence="1">The sequence shown here is derived from an EMBL/GenBank/DDBJ whole genome shotgun (WGS) entry which is preliminary data.</text>
</comment>
<gene>
    <name evidence="1" type="ORF">ACFQB0_15130</name>
</gene>
<organism evidence="1 2">
    <name type="scientific">Luethyella okanaganae</name>
    <dbReference type="NCBI Taxonomy" id="69372"/>
    <lineage>
        <taxon>Bacteria</taxon>
        <taxon>Bacillati</taxon>
        <taxon>Actinomycetota</taxon>
        <taxon>Actinomycetes</taxon>
        <taxon>Micrococcales</taxon>
        <taxon>Microbacteriaceae</taxon>
        <taxon>Luethyella</taxon>
    </lineage>
</organism>
<proteinExistence type="predicted"/>